<reference evidence="8" key="1">
    <citation type="journal article" date="2022" name="Int. J. Syst. Evol. Microbiol.">
        <title>Anaeromyxobacter oryzae sp. nov., Anaeromyxobacter diazotrophicus sp. nov. and Anaeromyxobacter paludicola sp. nov., isolated from paddy soils.</title>
        <authorList>
            <person name="Itoh H."/>
            <person name="Xu Z."/>
            <person name="Mise K."/>
            <person name="Masuda Y."/>
            <person name="Ushijima N."/>
            <person name="Hayakawa C."/>
            <person name="Shiratori Y."/>
            <person name="Senoo K."/>
        </authorList>
    </citation>
    <scope>NUCLEOTIDE SEQUENCE [LARGE SCALE GENOMIC DNA]</scope>
    <source>
        <strain evidence="8">Red232</strain>
    </source>
</reference>
<dbReference type="InterPro" id="IPR004358">
    <property type="entry name" value="Sig_transdc_His_kin-like_C"/>
</dbReference>
<dbReference type="InterPro" id="IPR003594">
    <property type="entry name" value="HATPase_dom"/>
</dbReference>
<dbReference type="Proteomes" id="UP001162891">
    <property type="component" value="Chromosome"/>
</dbReference>
<dbReference type="Gene3D" id="3.40.50.2300">
    <property type="match status" value="1"/>
</dbReference>
<dbReference type="Gene3D" id="3.30.565.10">
    <property type="entry name" value="Histidine kinase-like ATPase, C-terminal domain"/>
    <property type="match status" value="1"/>
</dbReference>
<keyword evidence="3 4" id="KW-0597">Phosphoprotein</keyword>
<feature type="modified residue" description="4-aspartylphosphate" evidence="4">
    <location>
        <position position="61"/>
    </location>
</feature>
<dbReference type="RefSeq" id="WP_248354320.1">
    <property type="nucleotide sequence ID" value="NZ_AP025591.1"/>
</dbReference>
<dbReference type="PROSITE" id="PS50110">
    <property type="entry name" value="RESPONSE_REGULATORY"/>
    <property type="match status" value="1"/>
</dbReference>
<dbReference type="SUPFAM" id="SSF55874">
    <property type="entry name" value="ATPase domain of HSP90 chaperone/DNA topoisomerase II/histidine kinase"/>
    <property type="match status" value="1"/>
</dbReference>
<name>A0ABN6MWX3_9BACT</name>
<dbReference type="EC" id="2.7.13.3" evidence="2"/>
<feature type="domain" description="Histidine kinase" evidence="5">
    <location>
        <begin position="179"/>
        <end position="389"/>
    </location>
</feature>
<dbReference type="PANTHER" id="PTHR43547">
    <property type="entry name" value="TWO-COMPONENT HISTIDINE KINASE"/>
    <property type="match status" value="1"/>
</dbReference>
<proteinExistence type="predicted"/>
<protein>
    <recommendedName>
        <fullName evidence="2">histidine kinase</fullName>
        <ecNumber evidence="2">2.7.13.3</ecNumber>
    </recommendedName>
</protein>
<keyword evidence="8" id="KW-1185">Reference proteome</keyword>
<feature type="domain" description="Response regulatory" evidence="6">
    <location>
        <begin position="13"/>
        <end position="127"/>
    </location>
</feature>
<dbReference type="Pfam" id="PF00072">
    <property type="entry name" value="Response_reg"/>
    <property type="match status" value="1"/>
</dbReference>
<evidence type="ECO:0000256" key="3">
    <source>
        <dbReference type="ARBA" id="ARBA00022553"/>
    </source>
</evidence>
<dbReference type="InterPro" id="IPR001789">
    <property type="entry name" value="Sig_transdc_resp-reg_receiver"/>
</dbReference>
<organism evidence="7 8">
    <name type="scientific">Anaeromyxobacter oryzae</name>
    <dbReference type="NCBI Taxonomy" id="2918170"/>
    <lineage>
        <taxon>Bacteria</taxon>
        <taxon>Pseudomonadati</taxon>
        <taxon>Myxococcota</taxon>
        <taxon>Myxococcia</taxon>
        <taxon>Myxococcales</taxon>
        <taxon>Cystobacterineae</taxon>
        <taxon>Anaeromyxobacteraceae</taxon>
        <taxon>Anaeromyxobacter</taxon>
    </lineage>
</organism>
<dbReference type="PANTHER" id="PTHR43547:SF2">
    <property type="entry name" value="HYBRID SIGNAL TRANSDUCTION HISTIDINE KINASE C"/>
    <property type="match status" value="1"/>
</dbReference>
<dbReference type="InterPro" id="IPR005467">
    <property type="entry name" value="His_kinase_dom"/>
</dbReference>
<dbReference type="SUPFAM" id="SSF52172">
    <property type="entry name" value="CheY-like"/>
    <property type="match status" value="1"/>
</dbReference>
<evidence type="ECO:0000313" key="7">
    <source>
        <dbReference type="EMBL" id="BDG05462.1"/>
    </source>
</evidence>
<sequence>MARLGVEDQRSGGVLLVDDEALNLKVLADLLADDWTVHCASSGAEALELAAHVPLDVVVADQRMPGMTGVELLEELRRRRPDLAGIVLTAYSDLHALESAINRANVFRFMRKPWEAAEILRALEQAAAHVVQRRTIDRLVTLLANRSEELRASLDQVQHQQQVMLHLERLGTIGQLSAGVTHDLRNVMVALRSADWEMTNAAVSPAMREIIGLGLAGIDNLLRTLQTLHEYARTGALELQLARVDPATVLHDAIAIARMDLAFKLRRVRSEAPAGLPPVAADRQKLTQVLVNLVRNALHVTPNGASVRVLAASRDDGAVEFVVEDEGPGVPPEIRERLFRPFVSTKGDQGLGLGLYMARLIVDSHGGRIQVADRAGGGGRFEVILPAARAAEDVRGHGEGG</sequence>
<evidence type="ECO:0000313" key="8">
    <source>
        <dbReference type="Proteomes" id="UP001162891"/>
    </source>
</evidence>
<dbReference type="EMBL" id="AP025591">
    <property type="protein sequence ID" value="BDG05462.1"/>
    <property type="molecule type" value="Genomic_DNA"/>
</dbReference>
<dbReference type="Pfam" id="PF02518">
    <property type="entry name" value="HATPase_c"/>
    <property type="match status" value="1"/>
</dbReference>
<evidence type="ECO:0000259" key="6">
    <source>
        <dbReference type="PROSITE" id="PS50110"/>
    </source>
</evidence>
<dbReference type="PROSITE" id="PS50109">
    <property type="entry name" value="HIS_KIN"/>
    <property type="match status" value="1"/>
</dbReference>
<dbReference type="CDD" id="cd17569">
    <property type="entry name" value="REC_HupR-like"/>
    <property type="match status" value="1"/>
</dbReference>
<gene>
    <name evidence="7" type="ORF">AMOR_44580</name>
</gene>
<dbReference type="CDD" id="cd00075">
    <property type="entry name" value="HATPase"/>
    <property type="match status" value="1"/>
</dbReference>
<comment type="catalytic activity">
    <reaction evidence="1">
        <text>ATP + protein L-histidine = ADP + protein N-phospho-L-histidine.</text>
        <dbReference type="EC" id="2.7.13.3"/>
    </reaction>
</comment>
<dbReference type="InterPro" id="IPR036890">
    <property type="entry name" value="HATPase_C_sf"/>
</dbReference>
<evidence type="ECO:0000256" key="2">
    <source>
        <dbReference type="ARBA" id="ARBA00012438"/>
    </source>
</evidence>
<dbReference type="InterPro" id="IPR011006">
    <property type="entry name" value="CheY-like_superfamily"/>
</dbReference>
<dbReference type="SMART" id="SM00387">
    <property type="entry name" value="HATPase_c"/>
    <property type="match status" value="1"/>
</dbReference>
<dbReference type="SMART" id="SM00448">
    <property type="entry name" value="REC"/>
    <property type="match status" value="1"/>
</dbReference>
<evidence type="ECO:0000256" key="4">
    <source>
        <dbReference type="PROSITE-ProRule" id="PRU00169"/>
    </source>
</evidence>
<dbReference type="Gene3D" id="1.10.287.130">
    <property type="match status" value="1"/>
</dbReference>
<dbReference type="PRINTS" id="PR00344">
    <property type="entry name" value="BCTRLSENSOR"/>
</dbReference>
<accession>A0ABN6MWX3</accession>
<evidence type="ECO:0000259" key="5">
    <source>
        <dbReference type="PROSITE" id="PS50109"/>
    </source>
</evidence>
<evidence type="ECO:0000256" key="1">
    <source>
        <dbReference type="ARBA" id="ARBA00000085"/>
    </source>
</evidence>